<feature type="transmembrane region" description="Helical" evidence="2">
    <location>
        <begin position="436"/>
        <end position="464"/>
    </location>
</feature>
<keyword evidence="2" id="KW-0812">Transmembrane</keyword>
<evidence type="ECO:0000256" key="1">
    <source>
        <dbReference type="SAM" id="MobiDB-lite"/>
    </source>
</evidence>
<keyword evidence="2" id="KW-1133">Transmembrane helix</keyword>
<gene>
    <name evidence="3" type="ORF">BJN34_20710</name>
</gene>
<dbReference type="SUPFAM" id="SSF52151">
    <property type="entry name" value="FabD/lysophospholipase-like"/>
    <property type="match status" value="1"/>
</dbReference>
<feature type="transmembrane region" description="Helical" evidence="2">
    <location>
        <begin position="107"/>
        <end position="126"/>
    </location>
</feature>
<dbReference type="OrthoDB" id="100544at2"/>
<feature type="transmembrane region" description="Helical" evidence="2">
    <location>
        <begin position="204"/>
        <end position="232"/>
    </location>
</feature>
<feature type="transmembrane region" description="Helical" evidence="2">
    <location>
        <begin position="484"/>
        <end position="504"/>
    </location>
</feature>
<dbReference type="GO" id="GO:0046475">
    <property type="term" value="P:glycerophospholipid catabolic process"/>
    <property type="evidence" value="ECO:0007669"/>
    <property type="project" value="TreeGrafter"/>
</dbReference>
<feature type="transmembrane region" description="Helical" evidence="2">
    <location>
        <begin position="293"/>
        <end position="315"/>
    </location>
</feature>
<feature type="transmembrane region" description="Helical" evidence="2">
    <location>
        <begin position="397"/>
        <end position="415"/>
    </location>
</feature>
<feature type="transmembrane region" description="Helical" evidence="2">
    <location>
        <begin position="327"/>
        <end position="346"/>
    </location>
</feature>
<evidence type="ECO:0000313" key="4">
    <source>
        <dbReference type="Proteomes" id="UP000189627"/>
    </source>
</evidence>
<feature type="transmembrane region" description="Helical" evidence="2">
    <location>
        <begin position="252"/>
        <end position="281"/>
    </location>
</feature>
<dbReference type="KEGG" id="cuh:BJN34_20710"/>
<dbReference type="RefSeq" id="WP_078198774.1">
    <property type="nucleotide sequence ID" value="NZ_CP017758.1"/>
</dbReference>
<dbReference type="GO" id="GO:0004623">
    <property type="term" value="F:phospholipase A2 activity"/>
    <property type="evidence" value="ECO:0007669"/>
    <property type="project" value="TreeGrafter"/>
</dbReference>
<dbReference type="AlphaFoldDB" id="A0A1U9UUH5"/>
<dbReference type="Gene3D" id="3.40.1090.10">
    <property type="entry name" value="Cytosolic phospholipase A2 catalytic domain"/>
    <property type="match status" value="2"/>
</dbReference>
<proteinExistence type="predicted"/>
<feature type="transmembrane region" description="Helical" evidence="2">
    <location>
        <begin position="367"/>
        <end position="391"/>
    </location>
</feature>
<dbReference type="GO" id="GO:0005829">
    <property type="term" value="C:cytosol"/>
    <property type="evidence" value="ECO:0007669"/>
    <property type="project" value="TreeGrafter"/>
</dbReference>
<dbReference type="PANTHER" id="PTHR10728">
    <property type="entry name" value="CYTOSOLIC PHOSPHOLIPASE A2"/>
    <property type="match status" value="1"/>
</dbReference>
<dbReference type="EMBL" id="CP017758">
    <property type="protein sequence ID" value="AQV96300.1"/>
    <property type="molecule type" value="Genomic_DNA"/>
</dbReference>
<sequence length="931" mass="99672">MAAEHHGIGGSGGSGDEAARIAQRRRQLGIAPRSDDGQRNWALALSGGGIRSATFCLGVMQAMAGTGMPAKAAAPAAAPEAATPAAATSAEAQTVPGRASLLAQFDYLSTVSGGGYLGAFFVSLFVPGRLRRGTGPAQAAADAYHTLQCEPPGRIHTSVSYAADPGRGAVAWLRENGRYLSPTGAGDNLYAAALVVRNWLAMHYVIGSALLVLLAVLALGQHIAMGVFYGLGRYEMDLLHDARQAFNQGECAIWWSTLLWLPLATALAGAAPPGLAYWLIYPRANDPQATARFVGPAPLLATLQGLLLLAAARWSEWLGPGLVIGKLFFALGALMLLGVLWCLALLQGEPPTVAAYRVRATRALRGALTLTLWLGALGIADTVERTAYLYAHQAHHQWGAALPLTVLGVLVWLVRYGSRWRDAGRQGSADTPWRALCARLPVSLLAGAVAAVLALLLFVLWSWLVLWVRWDGREPVDWLVFGNAYTGPALATLLVVSLVLALVMGRFAGFLNLSTLHPFYAARLTRAYLGASNGERFAAPDHPNGDPVGSLRPRFSVAEPVPGDQLSLNTYYDPRVLAPLHLINVTLNLTVDPAEQLVQRDRKGKPLCLAPGPCVLQPGAAAAIPPDAYARFTIDGRACCPDVSPPASGKLAESRTVGDWMAISGAAVSTRLGRATTLGTAMLLGLANLRLGIWWPSYPAIHAREGGRRGRARRHPERATHPWLAAGIALFRTQYYLGCELSARFHGTRRGWQYLSDGGHFDNTGAYELLRPDRDVSLIVLCDCGVDPDYRFGDLANLIRLARIDHGLEIVVDTEAATTHPVLSRVFGVPDDFLPGTTTTDKCAVLLNVYRTGPECGAPRARTCRIVLLKPRLVSWAPADVRYYGATHPAFPQQPTGDQFFDEAQWESYRALGHAIGQRVLGGAVGKALLV</sequence>
<feature type="region of interest" description="Disordered" evidence="1">
    <location>
        <begin position="1"/>
        <end position="20"/>
    </location>
</feature>
<organism evidence="3 4">
    <name type="scientific">Cupriavidus necator</name>
    <name type="common">Alcaligenes eutrophus</name>
    <name type="synonym">Ralstonia eutropha</name>
    <dbReference type="NCBI Taxonomy" id="106590"/>
    <lineage>
        <taxon>Bacteria</taxon>
        <taxon>Pseudomonadati</taxon>
        <taxon>Pseudomonadota</taxon>
        <taxon>Betaproteobacteria</taxon>
        <taxon>Burkholderiales</taxon>
        <taxon>Burkholderiaceae</taxon>
        <taxon>Cupriavidus</taxon>
    </lineage>
</organism>
<dbReference type="PANTHER" id="PTHR10728:SF40">
    <property type="entry name" value="PATATIN FAMILY PROTEIN"/>
    <property type="match status" value="1"/>
</dbReference>
<name>A0A1U9UUH5_CUPNE</name>
<evidence type="ECO:0000256" key="2">
    <source>
        <dbReference type="SAM" id="Phobius"/>
    </source>
</evidence>
<protein>
    <recommendedName>
        <fullName evidence="5">PNPLA domain-containing protein</fullName>
    </recommendedName>
</protein>
<dbReference type="InterPro" id="IPR016035">
    <property type="entry name" value="Acyl_Trfase/lysoPLipase"/>
</dbReference>
<keyword evidence="2" id="KW-0472">Membrane</keyword>
<evidence type="ECO:0000313" key="3">
    <source>
        <dbReference type="EMBL" id="AQV96300.1"/>
    </source>
</evidence>
<evidence type="ECO:0008006" key="5">
    <source>
        <dbReference type="Google" id="ProtNLM"/>
    </source>
</evidence>
<reference evidence="4" key="1">
    <citation type="submission" date="2017-02" db="EMBL/GenBank/DDBJ databases">
        <title>Complete genome sequence of Cupriavidus necator strain NH9, a 3-chlorobenzoate degrader.</title>
        <authorList>
            <person name="Moriuchi R."/>
            <person name="Dohra H."/>
            <person name="Ogawa N."/>
        </authorList>
    </citation>
    <scope>NUCLEOTIDE SEQUENCE [LARGE SCALE GENOMIC DNA]</scope>
    <source>
        <strain evidence="4">NH9</strain>
    </source>
</reference>
<accession>A0A1U9UUH5</accession>
<dbReference type="Proteomes" id="UP000189627">
    <property type="component" value="Chromosome 2"/>
</dbReference>